<keyword evidence="1" id="KW-0946">Virion</keyword>
<dbReference type="GO" id="GO:0019028">
    <property type="term" value="C:viral capsid"/>
    <property type="evidence" value="ECO:0007669"/>
    <property type="project" value="UniProtKB-KW"/>
</dbReference>
<protein>
    <submittedName>
        <fullName evidence="1">Putative coat protein</fullName>
    </submittedName>
</protein>
<dbReference type="EMBL" id="KY052814">
    <property type="protein sequence ID" value="ASF00118.1"/>
    <property type="molecule type" value="Genomic_DNA"/>
</dbReference>
<sequence length="355" mass="38524">MAFSTAAGYGNLPNGNFSPIIYSKQVQLAFRKSSVVEGITNSDYFGEIAQMGDTVKIIKEPEITVKSYARGTTITPQDLDDEDFSLTVDKANYFAFKVDDIEEAHSHVNFQSLATDRAAYRLSDQYDQEVLGYLSGYAQSALHARPDTVNSSVSGSKAVSTAASNELLATMQVDGEDFNGGSSGNSIVVQPRGQGDGVNTTAAHATPLAVINRMGRKLDQQFVDKEGRWLVIDPVFAELLKDEDSRIMNGDFVSTKDELKNGMIFSNLHGFKVFMSNNLPEVGNGPTGATSTGSSHFGVIVAGHSSAVATAEQINKTETYRDPDSFADIVRGMHLYGRKILRPEALTRAIYVSKF</sequence>
<keyword evidence="1" id="KW-0167">Capsid protein</keyword>
<organism evidence="1">
    <name type="scientific">uncultured virus</name>
    <dbReference type="NCBI Taxonomy" id="340016"/>
    <lineage>
        <taxon>Viruses</taxon>
        <taxon>environmental samples</taxon>
    </lineage>
</organism>
<reference evidence="1" key="1">
    <citation type="submission" date="2016-10" db="EMBL/GenBank/DDBJ databases">
        <authorList>
            <person name="Varghese N."/>
        </authorList>
    </citation>
    <scope>NUCLEOTIDE SEQUENCE</scope>
</reference>
<evidence type="ECO:0000313" key="1">
    <source>
        <dbReference type="EMBL" id="ASF00118.1"/>
    </source>
</evidence>
<proteinExistence type="predicted"/>
<reference evidence="1" key="2">
    <citation type="journal article" date="2017" name="Nat. Commun.">
        <title>Single-virus genomics reveals hidden cosmopolitan and abundant viruses.</title>
        <authorList>
            <person name="Martinez-Hernandez F."/>
            <person name="Fornas O."/>
            <person name="Lluesma Gomez M."/>
            <person name="Bolduc B."/>
            <person name="de la Cruz Pena M.J."/>
            <person name="Martinez J.M."/>
            <person name="Anton J."/>
            <person name="Gasol J.M."/>
            <person name="Rosselli R."/>
            <person name="Rodriguez-Valera F."/>
            <person name="Sullivan M.B."/>
            <person name="Acinas S.G."/>
            <person name="Martinez-Garcia M."/>
        </authorList>
    </citation>
    <scope>NUCLEOTIDE SEQUENCE</scope>
</reference>
<accession>A0A218MLH2</accession>
<name>A0A218MLH2_9VIRU</name>